<evidence type="ECO:0000313" key="6">
    <source>
        <dbReference type="WBParaSite" id="MCU_012239-RB"/>
    </source>
</evidence>
<organism evidence="6">
    <name type="scientific">Mesocestoides corti</name>
    <name type="common">Flatworm</name>
    <dbReference type="NCBI Taxonomy" id="53468"/>
    <lineage>
        <taxon>Eukaryota</taxon>
        <taxon>Metazoa</taxon>
        <taxon>Spiralia</taxon>
        <taxon>Lophotrochozoa</taxon>
        <taxon>Platyhelminthes</taxon>
        <taxon>Cestoda</taxon>
        <taxon>Eucestoda</taxon>
        <taxon>Cyclophyllidea</taxon>
        <taxon>Mesocestoididae</taxon>
        <taxon>Mesocestoides</taxon>
    </lineage>
</organism>
<dbReference type="Proteomes" id="UP000267029">
    <property type="component" value="Unassembled WGS sequence"/>
</dbReference>
<dbReference type="WBParaSite" id="MCU_012239-RA">
    <property type="protein sequence ID" value="MCU_012239-RA"/>
    <property type="gene ID" value="MCU_012239"/>
</dbReference>
<evidence type="ECO:0000256" key="2">
    <source>
        <dbReference type="SAM" id="Phobius"/>
    </source>
</evidence>
<gene>
    <name evidence="3" type="ORF">MCOS_LOCUS10303</name>
</gene>
<keyword evidence="2" id="KW-0472">Membrane</keyword>
<name>A0A0R3UQZ7_MESCO</name>
<sequence>MAPGHHIPLAHAASQFEEISAITIPPTESPLHRHKTPSPDTDDHFLTTSDSTGSGPESESVTASSRMDEESVSYHTNTPPNSDIKLYTDSEPALTSFATSSGTPTPNIPGSLSRYHTDPSLTATLVQSDEDSSFREVNSPHRKGLLTFSENGTVTNSVLLTVTAGDLSATNLAMIIIIVSLISLVCIAVIVWFFCVHKN</sequence>
<feature type="transmembrane region" description="Helical" evidence="2">
    <location>
        <begin position="172"/>
        <end position="195"/>
    </location>
</feature>
<accession>A0A0R3UQZ7</accession>
<dbReference type="AlphaFoldDB" id="A0A0R3UQZ7"/>
<keyword evidence="2" id="KW-0812">Transmembrane</keyword>
<dbReference type="EMBL" id="UXSR01006151">
    <property type="protein sequence ID" value="VDD84300.1"/>
    <property type="molecule type" value="Genomic_DNA"/>
</dbReference>
<keyword evidence="2" id="KW-1133">Transmembrane helix</keyword>
<evidence type="ECO:0000313" key="4">
    <source>
        <dbReference type="Proteomes" id="UP000267029"/>
    </source>
</evidence>
<feature type="region of interest" description="Disordered" evidence="1">
    <location>
        <begin position="21"/>
        <end position="85"/>
    </location>
</feature>
<evidence type="ECO:0000256" key="1">
    <source>
        <dbReference type="SAM" id="MobiDB-lite"/>
    </source>
</evidence>
<reference evidence="3 4" key="1">
    <citation type="submission" date="2018-10" db="EMBL/GenBank/DDBJ databases">
        <authorList>
            <consortium name="Pathogen Informatics"/>
        </authorList>
    </citation>
    <scope>NUCLEOTIDE SEQUENCE [LARGE SCALE GENOMIC DNA]</scope>
</reference>
<evidence type="ECO:0000313" key="3">
    <source>
        <dbReference type="EMBL" id="VDD84300.1"/>
    </source>
</evidence>
<dbReference type="WBParaSite" id="MCU_012239-RB">
    <property type="protein sequence ID" value="MCU_012239-RB"/>
    <property type="gene ID" value="MCU_012239"/>
</dbReference>
<keyword evidence="4" id="KW-1185">Reference proteome</keyword>
<evidence type="ECO:0000313" key="5">
    <source>
        <dbReference type="WBParaSite" id="MCU_012239-RA"/>
    </source>
</evidence>
<protein>
    <submittedName>
        <fullName evidence="5 6">Prostate androgen-regulated mucin-like protein 1</fullName>
    </submittedName>
</protein>
<reference evidence="5 6" key="2">
    <citation type="submission" date="2019-11" db="UniProtKB">
        <authorList>
            <consortium name="WormBaseParasite"/>
        </authorList>
    </citation>
    <scope>IDENTIFICATION</scope>
</reference>
<proteinExistence type="predicted"/>
<feature type="compositionally biased region" description="Polar residues" evidence="1">
    <location>
        <begin position="46"/>
        <end position="65"/>
    </location>
</feature>